<sequence>METEVKKIKTAVVGVGIFGEEHAAVYAEDERVELAIVCDLNEKRAKEIGKKYNCSWTTKTGDIATNKEIEIVSIATPDFVHRDAAIEMASSGKHIIVEKPLATTVQDAEAIISAAKKAKVKLMVDFHNRWNPPFVRAKEEIEKGNIGKPLMLSGKMSDRIEVATKWFKWSGKSGPHWFLFPHLIDLICWLTGEKVLDVYAIGKKEVLKKAGIDTYDLVQAMLKLENCFATVETSWILPSTWPSLIEFNLSVHGTEGRIDIDLTDQGLRISGKNVYNMPFISGKMEIYDRTHGFVPMPIKHFIGCVLKNKEPLVKPEEALLNVRIIEAITKSLQKGEVSFVKT</sequence>
<dbReference type="Pfam" id="PF22725">
    <property type="entry name" value="GFO_IDH_MocA_C3"/>
    <property type="match status" value="1"/>
</dbReference>
<accession>A0A2H9PB29</accession>
<dbReference type="Proteomes" id="UP000234145">
    <property type="component" value="Unassembled WGS sequence"/>
</dbReference>
<gene>
    <name evidence="3" type="ORF">COY51_04160</name>
</gene>
<dbReference type="Pfam" id="PF01408">
    <property type="entry name" value="GFO_IDH_MocA"/>
    <property type="match status" value="1"/>
</dbReference>
<proteinExistence type="predicted"/>
<dbReference type="AlphaFoldDB" id="A0A2H9PB29"/>
<dbReference type="GO" id="GO:0000166">
    <property type="term" value="F:nucleotide binding"/>
    <property type="evidence" value="ECO:0007669"/>
    <property type="project" value="InterPro"/>
</dbReference>
<dbReference type="EMBL" id="PFMS01000069">
    <property type="protein sequence ID" value="PIZ15838.1"/>
    <property type="molecule type" value="Genomic_DNA"/>
</dbReference>
<dbReference type="Gene3D" id="3.40.50.720">
    <property type="entry name" value="NAD(P)-binding Rossmann-like Domain"/>
    <property type="match status" value="1"/>
</dbReference>
<feature type="domain" description="GFO/IDH/MocA-like oxidoreductase" evidence="2">
    <location>
        <begin position="134"/>
        <end position="258"/>
    </location>
</feature>
<reference evidence="4" key="1">
    <citation type="submission" date="2017-09" db="EMBL/GenBank/DDBJ databases">
        <title>Depth-based differentiation of microbial function through sediment-hosted aquifers and enrichment of novel symbionts in the deep terrestrial subsurface.</title>
        <authorList>
            <person name="Probst A.J."/>
            <person name="Ladd B."/>
            <person name="Jarett J.K."/>
            <person name="Geller-Mcgrath D.E."/>
            <person name="Sieber C.M.K."/>
            <person name="Emerson J.B."/>
            <person name="Anantharaman K."/>
            <person name="Thomas B.C."/>
            <person name="Malmstrom R."/>
            <person name="Stieglmeier M."/>
            <person name="Klingl A."/>
            <person name="Woyke T."/>
            <person name="Ryan C.M."/>
            <person name="Banfield J.F."/>
        </authorList>
    </citation>
    <scope>NUCLEOTIDE SEQUENCE [LARGE SCALE GENOMIC DNA]</scope>
</reference>
<organism evidence="3 4">
    <name type="scientific">Candidatus Desantisbacteria bacterium CG_4_10_14_0_8_um_filter_39_17</name>
    <dbReference type="NCBI Taxonomy" id="1974542"/>
    <lineage>
        <taxon>Bacteria</taxon>
        <taxon>Candidatus Desantisiibacteriota</taxon>
    </lineage>
</organism>
<evidence type="ECO:0000259" key="2">
    <source>
        <dbReference type="Pfam" id="PF22725"/>
    </source>
</evidence>
<dbReference type="PANTHER" id="PTHR43377:SF1">
    <property type="entry name" value="BILIVERDIN REDUCTASE A"/>
    <property type="match status" value="1"/>
</dbReference>
<dbReference type="InterPro" id="IPR055170">
    <property type="entry name" value="GFO_IDH_MocA-like_dom"/>
</dbReference>
<protein>
    <recommendedName>
        <fullName evidence="5">Gfo/Idh/MocA family oxidoreductase</fullName>
    </recommendedName>
</protein>
<dbReference type="SUPFAM" id="SSF55347">
    <property type="entry name" value="Glyceraldehyde-3-phosphate dehydrogenase-like, C-terminal domain"/>
    <property type="match status" value="1"/>
</dbReference>
<evidence type="ECO:0000259" key="1">
    <source>
        <dbReference type="Pfam" id="PF01408"/>
    </source>
</evidence>
<dbReference type="InterPro" id="IPR051450">
    <property type="entry name" value="Gfo/Idh/MocA_Oxidoreductases"/>
</dbReference>
<dbReference type="SUPFAM" id="SSF51735">
    <property type="entry name" value="NAD(P)-binding Rossmann-fold domains"/>
    <property type="match status" value="1"/>
</dbReference>
<evidence type="ECO:0000313" key="3">
    <source>
        <dbReference type="EMBL" id="PIZ15838.1"/>
    </source>
</evidence>
<evidence type="ECO:0000313" key="4">
    <source>
        <dbReference type="Proteomes" id="UP000234145"/>
    </source>
</evidence>
<comment type="caution">
    <text evidence="3">The sequence shown here is derived from an EMBL/GenBank/DDBJ whole genome shotgun (WGS) entry which is preliminary data.</text>
</comment>
<dbReference type="InterPro" id="IPR000683">
    <property type="entry name" value="Gfo/Idh/MocA-like_OxRdtase_N"/>
</dbReference>
<dbReference type="InterPro" id="IPR036291">
    <property type="entry name" value="NAD(P)-bd_dom_sf"/>
</dbReference>
<evidence type="ECO:0008006" key="5">
    <source>
        <dbReference type="Google" id="ProtNLM"/>
    </source>
</evidence>
<name>A0A2H9PB29_9BACT</name>
<feature type="domain" description="Gfo/Idh/MocA-like oxidoreductase N-terminal" evidence="1">
    <location>
        <begin position="8"/>
        <end position="126"/>
    </location>
</feature>
<dbReference type="PANTHER" id="PTHR43377">
    <property type="entry name" value="BILIVERDIN REDUCTASE A"/>
    <property type="match status" value="1"/>
</dbReference>
<dbReference type="Gene3D" id="3.30.360.10">
    <property type="entry name" value="Dihydrodipicolinate Reductase, domain 2"/>
    <property type="match status" value="1"/>
</dbReference>